<protein>
    <submittedName>
        <fullName evidence="1">Uncharacterized protein</fullName>
    </submittedName>
</protein>
<evidence type="ECO:0000313" key="1">
    <source>
        <dbReference type="EMBL" id="GGD54208.1"/>
    </source>
</evidence>
<accession>A0A916YNX9</accession>
<name>A0A916YNX9_9BACT</name>
<dbReference type="EMBL" id="BMKK01000003">
    <property type="protein sequence ID" value="GGD54208.1"/>
    <property type="molecule type" value="Genomic_DNA"/>
</dbReference>
<keyword evidence="2" id="KW-1185">Reference proteome</keyword>
<comment type="caution">
    <text evidence="1">The sequence shown here is derived from an EMBL/GenBank/DDBJ whole genome shotgun (WGS) entry which is preliminary data.</text>
</comment>
<proteinExistence type="predicted"/>
<organism evidence="1 2">
    <name type="scientific">Emticicia aquatilis</name>
    <dbReference type="NCBI Taxonomy" id="1537369"/>
    <lineage>
        <taxon>Bacteria</taxon>
        <taxon>Pseudomonadati</taxon>
        <taxon>Bacteroidota</taxon>
        <taxon>Cytophagia</taxon>
        <taxon>Cytophagales</taxon>
        <taxon>Leadbetterellaceae</taxon>
        <taxon>Emticicia</taxon>
    </lineage>
</organism>
<gene>
    <name evidence="1" type="ORF">GCM10011514_17990</name>
</gene>
<evidence type="ECO:0000313" key="2">
    <source>
        <dbReference type="Proteomes" id="UP000609064"/>
    </source>
</evidence>
<reference evidence="1" key="2">
    <citation type="submission" date="2020-09" db="EMBL/GenBank/DDBJ databases">
        <authorList>
            <person name="Sun Q."/>
            <person name="Zhou Y."/>
        </authorList>
    </citation>
    <scope>NUCLEOTIDE SEQUENCE</scope>
    <source>
        <strain evidence="1">CGMCC 1.15958</strain>
    </source>
</reference>
<dbReference type="RefSeq" id="WP_188765730.1">
    <property type="nucleotide sequence ID" value="NZ_BMKK01000003.1"/>
</dbReference>
<dbReference type="Proteomes" id="UP000609064">
    <property type="component" value="Unassembled WGS sequence"/>
</dbReference>
<dbReference type="AlphaFoldDB" id="A0A916YNX9"/>
<sequence>MIKKCVLLAICVLFSKREIFAQSQNNTNLRNQYLGVRYKDYRELRELTKVNSNMINLHYGIALMKKEDKHFLFLSRFENSENHSDDFQLKVIDIKEIPKFNEFYHCVSVKGCSQNGKNDPTLFALAVIEPQKYLTKIVKVWKLDKPTGKILDYTSSGVKCINHSQLALVSE</sequence>
<reference evidence="1" key="1">
    <citation type="journal article" date="2014" name="Int. J. Syst. Evol. Microbiol.">
        <title>Complete genome sequence of Corynebacterium casei LMG S-19264T (=DSM 44701T), isolated from a smear-ripened cheese.</title>
        <authorList>
            <consortium name="US DOE Joint Genome Institute (JGI-PGF)"/>
            <person name="Walter F."/>
            <person name="Albersmeier A."/>
            <person name="Kalinowski J."/>
            <person name="Ruckert C."/>
        </authorList>
    </citation>
    <scope>NUCLEOTIDE SEQUENCE</scope>
    <source>
        <strain evidence="1">CGMCC 1.15958</strain>
    </source>
</reference>